<keyword evidence="3" id="KW-0732">Signal</keyword>
<feature type="compositionally biased region" description="Basic and acidic residues" evidence="5">
    <location>
        <begin position="166"/>
        <end position="175"/>
    </location>
</feature>
<dbReference type="Gene3D" id="2.40.128.20">
    <property type="match status" value="1"/>
</dbReference>
<keyword evidence="7" id="KW-1185">Reference proteome</keyword>
<dbReference type="InterPro" id="IPR012674">
    <property type="entry name" value="Calycin"/>
</dbReference>
<dbReference type="Proteomes" id="UP000261600">
    <property type="component" value="Unplaced"/>
</dbReference>
<evidence type="ECO:0000256" key="3">
    <source>
        <dbReference type="ARBA" id="ARBA00022729"/>
    </source>
</evidence>
<evidence type="ECO:0000313" key="7">
    <source>
        <dbReference type="Proteomes" id="UP000261600"/>
    </source>
</evidence>
<sequence length="175" mass="19913">MTKTPLPCEELVRPLAQLDLHHLEGRWALVAGSYLPNLERFKQRDSAAVYFSRNTSDTTTSYSGSILVDNKCLYKYFNITMEGGSFTYDGTNKSVTSARFVHVPCPDCLVMHVNLVSRKQRREVEQKEMEEFRAQVQCLNLPPPVVMDPTKELCPEETPSDPTAQPEEKTVEQKN</sequence>
<evidence type="ECO:0000256" key="4">
    <source>
        <dbReference type="ARBA" id="ARBA00023180"/>
    </source>
</evidence>
<dbReference type="PANTHER" id="PTHR11967:SF2">
    <property type="entry name" value="ALPHA-1-ACID GLYCOPROTEIN 1"/>
    <property type="match status" value="1"/>
</dbReference>
<name>A0A3Q3KLK3_MONAL</name>
<evidence type="ECO:0000256" key="2">
    <source>
        <dbReference type="ARBA" id="ARBA00022525"/>
    </source>
</evidence>
<reference evidence="6" key="2">
    <citation type="submission" date="2025-09" db="UniProtKB">
        <authorList>
            <consortium name="Ensembl"/>
        </authorList>
    </citation>
    <scope>IDENTIFICATION</scope>
</reference>
<keyword evidence="2" id="KW-0964">Secreted</keyword>
<dbReference type="Ensembl" id="ENSMALT00000031367.1">
    <property type="protein sequence ID" value="ENSMALP00000030821.1"/>
    <property type="gene ID" value="ENSMALG00000021302.1"/>
</dbReference>
<evidence type="ECO:0000256" key="1">
    <source>
        <dbReference type="ARBA" id="ARBA00004613"/>
    </source>
</evidence>
<organism evidence="6 7">
    <name type="scientific">Monopterus albus</name>
    <name type="common">Swamp eel</name>
    <dbReference type="NCBI Taxonomy" id="43700"/>
    <lineage>
        <taxon>Eukaryota</taxon>
        <taxon>Metazoa</taxon>
        <taxon>Chordata</taxon>
        <taxon>Craniata</taxon>
        <taxon>Vertebrata</taxon>
        <taxon>Euteleostomi</taxon>
        <taxon>Actinopterygii</taxon>
        <taxon>Neopterygii</taxon>
        <taxon>Teleostei</taxon>
        <taxon>Neoteleostei</taxon>
        <taxon>Acanthomorphata</taxon>
        <taxon>Anabantaria</taxon>
        <taxon>Synbranchiformes</taxon>
        <taxon>Synbranchidae</taxon>
        <taxon>Monopterus</taxon>
    </lineage>
</organism>
<keyword evidence="4" id="KW-0325">Glycoprotein</keyword>
<dbReference type="GO" id="GO:0005576">
    <property type="term" value="C:extracellular region"/>
    <property type="evidence" value="ECO:0007669"/>
    <property type="project" value="UniProtKB-SubCell"/>
</dbReference>
<dbReference type="PANTHER" id="PTHR11967">
    <property type="entry name" value="ALPHA-1-ACID GLYCOPROTEIN"/>
    <property type="match status" value="1"/>
</dbReference>
<dbReference type="AlphaFoldDB" id="A0A3Q3KLK3"/>
<evidence type="ECO:0000313" key="6">
    <source>
        <dbReference type="Ensembl" id="ENSMALP00000030821.1"/>
    </source>
</evidence>
<proteinExistence type="predicted"/>
<accession>A0A3Q3KLK3</accession>
<feature type="region of interest" description="Disordered" evidence="5">
    <location>
        <begin position="143"/>
        <end position="175"/>
    </location>
</feature>
<reference evidence="6" key="1">
    <citation type="submission" date="2025-08" db="UniProtKB">
        <authorList>
            <consortium name="Ensembl"/>
        </authorList>
    </citation>
    <scope>IDENTIFICATION</scope>
</reference>
<evidence type="ECO:0008006" key="8">
    <source>
        <dbReference type="Google" id="ProtNLM"/>
    </source>
</evidence>
<protein>
    <recommendedName>
        <fullName evidence="8">Apolipoprotein M</fullName>
    </recommendedName>
</protein>
<comment type="subcellular location">
    <subcellularLocation>
        <location evidence="1">Secreted</location>
    </subcellularLocation>
</comment>
<evidence type="ECO:0000256" key="5">
    <source>
        <dbReference type="SAM" id="MobiDB-lite"/>
    </source>
</evidence>
<dbReference type="SUPFAM" id="SSF50814">
    <property type="entry name" value="Lipocalins"/>
    <property type="match status" value="1"/>
</dbReference>